<geneLocation type="chloroplast" evidence="5"/>
<evidence type="ECO:0000256" key="3">
    <source>
        <dbReference type="ARBA" id="ARBA00023274"/>
    </source>
</evidence>
<dbReference type="GO" id="GO:0006412">
    <property type="term" value="P:translation"/>
    <property type="evidence" value="ECO:0007669"/>
    <property type="project" value="UniProtKB-UniRule"/>
</dbReference>
<keyword evidence="2 4" id="KW-0689">Ribosomal protein</keyword>
<dbReference type="HAMAP" id="MF_01366">
    <property type="entry name" value="Ribosomal_uL13"/>
    <property type="match status" value="1"/>
</dbReference>
<dbReference type="Gene3D" id="3.90.1180.10">
    <property type="entry name" value="Ribosomal protein L13"/>
    <property type="match status" value="1"/>
</dbReference>
<keyword evidence="3 4" id="KW-0687">Ribonucleoprotein</keyword>
<comment type="similarity">
    <text evidence="1 4">Belongs to the universal ribosomal protein uL13 family.</text>
</comment>
<dbReference type="PANTHER" id="PTHR11545:SF41">
    <property type="entry name" value="50S RIBOSOMAL PROTEIN L13, CHLOROPLASTIC"/>
    <property type="match status" value="1"/>
</dbReference>
<reference evidence="5" key="2">
    <citation type="submission" date="2014-06" db="EMBL/GenBank/DDBJ databases">
        <authorList>
            <person name="Sabir J.S.M."/>
            <person name="Yu M."/>
            <person name="Ashworth M.P."/>
            <person name="Baeshen N.A."/>
            <person name="Baeshen M.N."/>
            <person name="Bahieldin A."/>
            <person name="Theriot E.C."/>
            <person name="Jansen R.K."/>
        </authorList>
    </citation>
    <scope>NUCLEOTIDE SEQUENCE</scope>
</reference>
<dbReference type="InterPro" id="IPR005822">
    <property type="entry name" value="Ribosomal_uL13"/>
</dbReference>
<evidence type="ECO:0000256" key="2">
    <source>
        <dbReference type="ARBA" id="ARBA00022980"/>
    </source>
</evidence>
<proteinExistence type="inferred from homology"/>
<evidence type="ECO:0000256" key="4">
    <source>
        <dbReference type="HAMAP-Rule" id="MF_01366"/>
    </source>
</evidence>
<dbReference type="CDD" id="cd00392">
    <property type="entry name" value="Ribosomal_L13"/>
    <property type="match status" value="1"/>
</dbReference>
<sequence>MNETFISVSKYNSKKWYIVDASDKPLGRVATIIATILQGKHKVDYHPSMDIGDYVIVINAQAMHLDSWTIGHPKYRAYSPGRPGSSLKLIFEKIPKRIIESSVKNMLPNGLRQKFYKRLRVYNNSQHPHESQKPIPFKWN</sequence>
<dbReference type="GO" id="GO:0009507">
    <property type="term" value="C:chloroplast"/>
    <property type="evidence" value="ECO:0007669"/>
    <property type="project" value="UniProtKB-SubCell"/>
</dbReference>
<keyword evidence="5" id="KW-0150">Chloroplast</keyword>
<dbReference type="GO" id="GO:0017148">
    <property type="term" value="P:negative regulation of translation"/>
    <property type="evidence" value="ECO:0007669"/>
    <property type="project" value="TreeGrafter"/>
</dbReference>
<dbReference type="Pfam" id="PF00572">
    <property type="entry name" value="Ribosomal_L13"/>
    <property type="match status" value="1"/>
</dbReference>
<name>A0A089X7X5_9STRA</name>
<dbReference type="SUPFAM" id="SSF52161">
    <property type="entry name" value="Ribosomal protein L13"/>
    <property type="match status" value="1"/>
</dbReference>
<dbReference type="AlphaFoldDB" id="A0A089X7X5"/>
<dbReference type="GeneID" id="20833788"/>
<organism evidence="5">
    <name type="scientific">Rhizosolenia imbricata</name>
    <dbReference type="NCBI Taxonomy" id="216768"/>
    <lineage>
        <taxon>Eukaryota</taxon>
        <taxon>Sar</taxon>
        <taxon>Stramenopiles</taxon>
        <taxon>Ochrophyta</taxon>
        <taxon>Bacillariophyta</taxon>
        <taxon>Coscinodiscophyceae</taxon>
        <taxon>Rhizosoleniophycidae</taxon>
        <taxon>Rhizosoleniales</taxon>
        <taxon>Rhizosoleniaceae</taxon>
        <taxon>Rhizosolenia</taxon>
    </lineage>
</organism>
<dbReference type="NCBIfam" id="TIGR01066">
    <property type="entry name" value="rplM_bact"/>
    <property type="match status" value="1"/>
</dbReference>
<accession>A0A089X7X5</accession>
<reference evidence="5" key="1">
    <citation type="journal article" date="2014" name="PLoS ONE">
        <title>Conserved gene order and expanded inverted repeats characterize plastid genomes of Thalassiosirales.</title>
        <authorList>
            <person name="Sabir J.S."/>
            <person name="Yu M."/>
            <person name="Ashworth M.P."/>
            <person name="Baeshen N.A."/>
            <person name="Baeshen M.N."/>
            <person name="Bahieldin A."/>
            <person name="Theriot E.C."/>
            <person name="Jansen R.K."/>
        </authorList>
    </citation>
    <scope>NUCLEOTIDE SEQUENCE</scope>
</reference>
<dbReference type="EMBL" id="KJ958482">
    <property type="protein sequence ID" value="AIR75794.1"/>
    <property type="molecule type" value="Genomic_DNA"/>
</dbReference>
<comment type="subunit">
    <text evidence="4">Part of the 50S ribosomal subunit.</text>
</comment>
<keyword evidence="5" id="KW-0934">Plastid</keyword>
<dbReference type="RefSeq" id="YP_009093121.1">
    <property type="nucleotide sequence ID" value="NC_025311.1"/>
</dbReference>
<dbReference type="PIRSF" id="PIRSF002181">
    <property type="entry name" value="Ribosomal_L13"/>
    <property type="match status" value="1"/>
</dbReference>
<comment type="subcellular location">
    <subcellularLocation>
        <location evidence="4">Plastid</location>
        <location evidence="4">Chloroplast</location>
    </subcellularLocation>
</comment>
<gene>
    <name evidence="4 5" type="primary">rpl13</name>
</gene>
<dbReference type="GO" id="GO:0003729">
    <property type="term" value="F:mRNA binding"/>
    <property type="evidence" value="ECO:0007669"/>
    <property type="project" value="TreeGrafter"/>
</dbReference>
<evidence type="ECO:0000256" key="1">
    <source>
        <dbReference type="ARBA" id="ARBA00006227"/>
    </source>
</evidence>
<dbReference type="InterPro" id="IPR005823">
    <property type="entry name" value="Ribosomal_uL13_bac-type"/>
</dbReference>
<dbReference type="InterPro" id="IPR036899">
    <property type="entry name" value="Ribosomal_uL13_sf"/>
</dbReference>
<protein>
    <recommendedName>
        <fullName evidence="4">Large ribosomal subunit protein uL13c</fullName>
    </recommendedName>
</protein>
<dbReference type="GO" id="GO:0005762">
    <property type="term" value="C:mitochondrial large ribosomal subunit"/>
    <property type="evidence" value="ECO:0007669"/>
    <property type="project" value="TreeGrafter"/>
</dbReference>
<dbReference type="GO" id="GO:0003735">
    <property type="term" value="F:structural constituent of ribosome"/>
    <property type="evidence" value="ECO:0007669"/>
    <property type="project" value="InterPro"/>
</dbReference>
<dbReference type="PANTHER" id="PTHR11545">
    <property type="entry name" value="RIBOSOMAL PROTEIN L13"/>
    <property type="match status" value="1"/>
</dbReference>
<evidence type="ECO:0000313" key="5">
    <source>
        <dbReference type="EMBL" id="AIR75794.1"/>
    </source>
</evidence>